<organism evidence="7 8">
    <name type="scientific">Actinomortierella ambigua</name>
    <dbReference type="NCBI Taxonomy" id="1343610"/>
    <lineage>
        <taxon>Eukaryota</taxon>
        <taxon>Fungi</taxon>
        <taxon>Fungi incertae sedis</taxon>
        <taxon>Mucoromycota</taxon>
        <taxon>Mortierellomycotina</taxon>
        <taxon>Mortierellomycetes</taxon>
        <taxon>Mortierellales</taxon>
        <taxon>Mortierellaceae</taxon>
        <taxon>Actinomortierella</taxon>
    </lineage>
</organism>
<accession>A0A9P6PQC0</accession>
<dbReference type="GO" id="GO:0005737">
    <property type="term" value="C:cytoplasm"/>
    <property type="evidence" value="ECO:0007669"/>
    <property type="project" value="TreeGrafter"/>
</dbReference>
<keyword evidence="1" id="KW-0479">Metal-binding</keyword>
<evidence type="ECO:0000256" key="5">
    <source>
        <dbReference type="SAM" id="MobiDB-lite"/>
    </source>
</evidence>
<evidence type="ECO:0000256" key="2">
    <source>
        <dbReference type="ARBA" id="ARBA00022771"/>
    </source>
</evidence>
<dbReference type="InterPro" id="IPR040204">
    <property type="entry name" value="UBR7"/>
</dbReference>
<dbReference type="PANTHER" id="PTHR13513:SF9">
    <property type="entry name" value="E3 UBIQUITIN-PROTEIN LIGASE UBR7-RELATED"/>
    <property type="match status" value="1"/>
</dbReference>
<keyword evidence="8" id="KW-1185">Reference proteome</keyword>
<reference evidence="7" key="1">
    <citation type="journal article" date="2020" name="Fungal Divers.">
        <title>Resolving the Mortierellaceae phylogeny through synthesis of multi-gene phylogenetics and phylogenomics.</title>
        <authorList>
            <person name="Vandepol N."/>
            <person name="Liber J."/>
            <person name="Desiro A."/>
            <person name="Na H."/>
            <person name="Kennedy M."/>
            <person name="Barry K."/>
            <person name="Grigoriev I.V."/>
            <person name="Miller A.N."/>
            <person name="O'Donnell K."/>
            <person name="Stajich J.E."/>
            <person name="Bonito G."/>
        </authorList>
    </citation>
    <scope>NUCLEOTIDE SEQUENCE</scope>
    <source>
        <strain evidence="7">BC1065</strain>
    </source>
</reference>
<dbReference type="GO" id="GO:0061630">
    <property type="term" value="F:ubiquitin protein ligase activity"/>
    <property type="evidence" value="ECO:0007669"/>
    <property type="project" value="InterPro"/>
</dbReference>
<keyword evidence="2" id="KW-0863">Zinc-finger</keyword>
<dbReference type="SMART" id="SM00396">
    <property type="entry name" value="ZnF_UBR1"/>
    <property type="match status" value="1"/>
</dbReference>
<feature type="compositionally biased region" description="Polar residues" evidence="5">
    <location>
        <begin position="145"/>
        <end position="161"/>
    </location>
</feature>
<gene>
    <name evidence="7" type="ORF">DFQ27_008521</name>
</gene>
<feature type="domain" description="UBR-type" evidence="6">
    <location>
        <begin position="42"/>
        <end position="113"/>
    </location>
</feature>
<protein>
    <recommendedName>
        <fullName evidence="6">UBR-type domain-containing protein</fullName>
    </recommendedName>
</protein>
<dbReference type="Pfam" id="PF02207">
    <property type="entry name" value="zf-UBR"/>
    <property type="match status" value="1"/>
</dbReference>
<feature type="compositionally biased region" description="Polar residues" evidence="5">
    <location>
        <begin position="206"/>
        <end position="220"/>
    </location>
</feature>
<evidence type="ECO:0000313" key="8">
    <source>
        <dbReference type="Proteomes" id="UP000807716"/>
    </source>
</evidence>
<sequence length="365" mass="40687">MSTHEQSNNSNNASDTITVVDYLAEQERLEKEAKELFPKKFDMCTYSLGNIRQTLYSCLTCNPNPGEEAGFCYACSISCHGDHQLVELFTKRSFRCDCGTDKFKNTACKLDPKPKGTLNPFNTYNHNYLGRFCWKGGQEEVSIDVESSSTEKGMKENSTPSEGKPASGEQGTSTAAARKHALEKDSANKEDRETQEHVKRPKTDSDPATVSSITPLNDTTSASEASQAPPAPKPREPCLLDDLNDAYPDREMSLFATEGWRDKLCRCKACMHTYTSTDKVPFILGEDPVYEDEDDDEDGASLLENGLKRLEKVDRVKVMDGMLAYTKFSDEIKSFLKPFSEQGKVVTAADISAFFTVLWEIVSEE</sequence>
<dbReference type="EMBL" id="JAAAJB010000719">
    <property type="protein sequence ID" value="KAG0251788.1"/>
    <property type="molecule type" value="Genomic_DNA"/>
</dbReference>
<feature type="region of interest" description="Disordered" evidence="5">
    <location>
        <begin position="144"/>
        <end position="244"/>
    </location>
</feature>
<evidence type="ECO:0000256" key="3">
    <source>
        <dbReference type="ARBA" id="ARBA00022833"/>
    </source>
</evidence>
<proteinExistence type="predicted"/>
<evidence type="ECO:0000256" key="4">
    <source>
        <dbReference type="PROSITE-ProRule" id="PRU00508"/>
    </source>
</evidence>
<evidence type="ECO:0000259" key="6">
    <source>
        <dbReference type="PROSITE" id="PS51157"/>
    </source>
</evidence>
<dbReference type="AlphaFoldDB" id="A0A9P6PQC0"/>
<keyword evidence="3" id="KW-0862">Zinc</keyword>
<feature type="zinc finger region" description="UBR-type" evidence="4">
    <location>
        <begin position="42"/>
        <end position="113"/>
    </location>
</feature>
<dbReference type="OrthoDB" id="5795902at2759"/>
<dbReference type="InterPro" id="IPR047506">
    <property type="entry name" value="UBR7-like_UBR-box"/>
</dbReference>
<evidence type="ECO:0000313" key="7">
    <source>
        <dbReference type="EMBL" id="KAG0251788.1"/>
    </source>
</evidence>
<dbReference type="PROSITE" id="PS51157">
    <property type="entry name" value="ZF_UBR"/>
    <property type="match status" value="1"/>
</dbReference>
<dbReference type="Proteomes" id="UP000807716">
    <property type="component" value="Unassembled WGS sequence"/>
</dbReference>
<dbReference type="CDD" id="cd19677">
    <property type="entry name" value="UBR-box_UBR7"/>
    <property type="match status" value="1"/>
</dbReference>
<dbReference type="InterPro" id="IPR003126">
    <property type="entry name" value="Znf_UBR"/>
</dbReference>
<name>A0A9P6PQC0_9FUNG</name>
<evidence type="ECO:0000256" key="1">
    <source>
        <dbReference type="ARBA" id="ARBA00022723"/>
    </source>
</evidence>
<feature type="compositionally biased region" description="Basic and acidic residues" evidence="5">
    <location>
        <begin position="180"/>
        <end position="205"/>
    </location>
</feature>
<comment type="caution">
    <text evidence="7">The sequence shown here is derived from an EMBL/GenBank/DDBJ whole genome shotgun (WGS) entry which is preliminary data.</text>
</comment>
<dbReference type="PANTHER" id="PTHR13513">
    <property type="entry name" value="E3 UBIQUITIN-PROTEIN LIGASE UBR7"/>
    <property type="match status" value="1"/>
</dbReference>
<dbReference type="GO" id="GO:0008270">
    <property type="term" value="F:zinc ion binding"/>
    <property type="evidence" value="ECO:0007669"/>
    <property type="project" value="UniProtKB-KW"/>
</dbReference>